<reference evidence="1" key="2">
    <citation type="submission" date="2021-04" db="EMBL/GenBank/DDBJ databases">
        <authorList>
            <person name="Gilroy R."/>
        </authorList>
    </citation>
    <scope>NUCLEOTIDE SEQUENCE</scope>
    <source>
        <strain evidence="1">CHK188-4685</strain>
    </source>
</reference>
<evidence type="ECO:0000313" key="2">
    <source>
        <dbReference type="Proteomes" id="UP000886804"/>
    </source>
</evidence>
<protein>
    <submittedName>
        <fullName evidence="1">Uncharacterized protein</fullName>
    </submittedName>
</protein>
<sequence length="97" mass="11436">MRKSRTYAETKQLQKTYLDGLKRYHDRGITILIDGEECPESDWGRIFELGEDGGFYMGDYVGADQGCLKEIRFDKVYLDQPLEKRERNIPSRRGKRK</sequence>
<dbReference type="EMBL" id="DWYS01000023">
    <property type="protein sequence ID" value="HJB06598.1"/>
    <property type="molecule type" value="Genomic_DNA"/>
</dbReference>
<proteinExistence type="predicted"/>
<dbReference type="AlphaFoldDB" id="A0A9D2L5X3"/>
<evidence type="ECO:0000313" key="1">
    <source>
        <dbReference type="EMBL" id="HJB06598.1"/>
    </source>
</evidence>
<name>A0A9D2L5X3_9FIRM</name>
<gene>
    <name evidence="1" type="ORF">H9716_01895</name>
</gene>
<accession>A0A9D2L5X3</accession>
<dbReference type="Proteomes" id="UP000886804">
    <property type="component" value="Unassembled WGS sequence"/>
</dbReference>
<comment type="caution">
    <text evidence="1">The sequence shown here is derived from an EMBL/GenBank/DDBJ whole genome shotgun (WGS) entry which is preliminary data.</text>
</comment>
<reference evidence="1" key="1">
    <citation type="journal article" date="2021" name="PeerJ">
        <title>Extensive microbial diversity within the chicken gut microbiome revealed by metagenomics and culture.</title>
        <authorList>
            <person name="Gilroy R."/>
            <person name="Ravi A."/>
            <person name="Getino M."/>
            <person name="Pursley I."/>
            <person name="Horton D.L."/>
            <person name="Alikhan N.F."/>
            <person name="Baker D."/>
            <person name="Gharbi K."/>
            <person name="Hall N."/>
            <person name="Watson M."/>
            <person name="Adriaenssens E.M."/>
            <person name="Foster-Nyarko E."/>
            <person name="Jarju S."/>
            <person name="Secka A."/>
            <person name="Antonio M."/>
            <person name="Oren A."/>
            <person name="Chaudhuri R.R."/>
            <person name="La Ragione R."/>
            <person name="Hildebrand F."/>
            <person name="Pallen M.J."/>
        </authorList>
    </citation>
    <scope>NUCLEOTIDE SEQUENCE</scope>
    <source>
        <strain evidence="1">CHK188-4685</strain>
    </source>
</reference>
<organism evidence="1 2">
    <name type="scientific">Candidatus Enterocloster faecavium</name>
    <dbReference type="NCBI Taxonomy" id="2838560"/>
    <lineage>
        <taxon>Bacteria</taxon>
        <taxon>Bacillati</taxon>
        <taxon>Bacillota</taxon>
        <taxon>Clostridia</taxon>
        <taxon>Lachnospirales</taxon>
        <taxon>Lachnospiraceae</taxon>
        <taxon>Enterocloster</taxon>
    </lineage>
</organism>